<evidence type="ECO:0000256" key="6">
    <source>
        <dbReference type="SAM" id="MobiDB-lite"/>
    </source>
</evidence>
<evidence type="ECO:0000313" key="8">
    <source>
        <dbReference type="EMBL" id="GJN29447.1"/>
    </source>
</evidence>
<keyword evidence="9" id="KW-1185">Reference proteome</keyword>
<feature type="compositionally biased region" description="Basic residues" evidence="6">
    <location>
        <begin position="40"/>
        <end position="51"/>
    </location>
</feature>
<evidence type="ECO:0000256" key="1">
    <source>
        <dbReference type="ARBA" id="ARBA00004370"/>
    </source>
</evidence>
<proteinExistence type="inferred from homology"/>
<feature type="transmembrane region" description="Helical" evidence="7">
    <location>
        <begin position="115"/>
        <end position="138"/>
    </location>
</feature>
<dbReference type="Pfam" id="PF01679">
    <property type="entry name" value="Pmp3"/>
    <property type="match status" value="1"/>
</dbReference>
<evidence type="ECO:0000256" key="7">
    <source>
        <dbReference type="SAM" id="Phobius"/>
    </source>
</evidence>
<evidence type="ECO:0000256" key="3">
    <source>
        <dbReference type="ARBA" id="ARBA00022692"/>
    </source>
</evidence>
<accession>A0AAV5F2X9</accession>
<keyword evidence="5 7" id="KW-0472">Membrane</keyword>
<comment type="subcellular location">
    <subcellularLocation>
        <location evidence="1">Membrane</location>
    </subcellularLocation>
</comment>
<comment type="similarity">
    <text evidence="2">Belongs to the UPF0057 (PMP3) family.</text>
</comment>
<dbReference type="EMBL" id="BQKI01000081">
    <property type="protein sequence ID" value="GJN29447.1"/>
    <property type="molecule type" value="Genomic_DNA"/>
</dbReference>
<evidence type="ECO:0000256" key="2">
    <source>
        <dbReference type="ARBA" id="ARBA00009530"/>
    </source>
</evidence>
<feature type="region of interest" description="Disordered" evidence="6">
    <location>
        <begin position="13"/>
        <end position="51"/>
    </location>
</feature>
<feature type="compositionally biased region" description="Polar residues" evidence="6">
    <location>
        <begin position="29"/>
        <end position="39"/>
    </location>
</feature>
<dbReference type="Proteomes" id="UP001054889">
    <property type="component" value="Unassembled WGS sequence"/>
</dbReference>
<evidence type="ECO:0000256" key="5">
    <source>
        <dbReference type="ARBA" id="ARBA00023136"/>
    </source>
</evidence>
<dbReference type="InterPro" id="IPR000612">
    <property type="entry name" value="PMP3"/>
</dbReference>
<sequence length="178" mass="19725">MKFLHLEENRLKQRVETSAPVRSPCFPTSAGSIRKSPNSRSKRSGAKDRRRRWACARAAAGAWSSCAPSSFRPSASASAMDCCSVSPARPPSSRSSSLPDSLSNLLVYSLEQLEFWISVALTVLGYLPGVLYAIYVILTVDPRGRDPDDDYYYVALIAVSRRPVTPQATRFIRTPRLR</sequence>
<protein>
    <submittedName>
        <fullName evidence="8">Uncharacterized protein</fullName>
    </submittedName>
</protein>
<organism evidence="8 9">
    <name type="scientific">Eleusine coracana subsp. coracana</name>
    <dbReference type="NCBI Taxonomy" id="191504"/>
    <lineage>
        <taxon>Eukaryota</taxon>
        <taxon>Viridiplantae</taxon>
        <taxon>Streptophyta</taxon>
        <taxon>Embryophyta</taxon>
        <taxon>Tracheophyta</taxon>
        <taxon>Spermatophyta</taxon>
        <taxon>Magnoliopsida</taxon>
        <taxon>Liliopsida</taxon>
        <taxon>Poales</taxon>
        <taxon>Poaceae</taxon>
        <taxon>PACMAD clade</taxon>
        <taxon>Chloridoideae</taxon>
        <taxon>Cynodonteae</taxon>
        <taxon>Eleusininae</taxon>
        <taxon>Eleusine</taxon>
    </lineage>
</organism>
<dbReference type="GO" id="GO:0016020">
    <property type="term" value="C:membrane"/>
    <property type="evidence" value="ECO:0007669"/>
    <property type="project" value="UniProtKB-SubCell"/>
</dbReference>
<name>A0AAV5F2X9_ELECO</name>
<gene>
    <name evidence="8" type="primary">gb17673</name>
    <name evidence="8" type="ORF">PR202_gb17673</name>
</gene>
<evidence type="ECO:0000313" key="9">
    <source>
        <dbReference type="Proteomes" id="UP001054889"/>
    </source>
</evidence>
<evidence type="ECO:0000256" key="4">
    <source>
        <dbReference type="ARBA" id="ARBA00022989"/>
    </source>
</evidence>
<reference evidence="8" key="1">
    <citation type="journal article" date="2018" name="DNA Res.">
        <title>Multiple hybrid de novo genome assembly of finger millet, an orphan allotetraploid crop.</title>
        <authorList>
            <person name="Hatakeyama M."/>
            <person name="Aluri S."/>
            <person name="Balachadran M.T."/>
            <person name="Sivarajan S.R."/>
            <person name="Patrignani A."/>
            <person name="Gruter S."/>
            <person name="Poveda L."/>
            <person name="Shimizu-Inatsugi R."/>
            <person name="Baeten J."/>
            <person name="Francoijs K.J."/>
            <person name="Nataraja K.N."/>
            <person name="Reddy Y.A.N."/>
            <person name="Phadnis S."/>
            <person name="Ravikumar R.L."/>
            <person name="Schlapbach R."/>
            <person name="Sreeman S.M."/>
            <person name="Shimizu K.K."/>
        </authorList>
    </citation>
    <scope>NUCLEOTIDE SEQUENCE</scope>
</reference>
<keyword evidence="3 7" id="KW-0812">Transmembrane</keyword>
<reference evidence="8" key="2">
    <citation type="submission" date="2021-12" db="EMBL/GenBank/DDBJ databases">
        <title>Resequencing data analysis of finger millet.</title>
        <authorList>
            <person name="Hatakeyama M."/>
            <person name="Aluri S."/>
            <person name="Balachadran M.T."/>
            <person name="Sivarajan S.R."/>
            <person name="Poveda L."/>
            <person name="Shimizu-Inatsugi R."/>
            <person name="Schlapbach R."/>
            <person name="Sreeman S.M."/>
            <person name="Shimizu K.K."/>
        </authorList>
    </citation>
    <scope>NUCLEOTIDE SEQUENCE</scope>
</reference>
<dbReference type="AlphaFoldDB" id="A0AAV5F2X9"/>
<keyword evidence="4 7" id="KW-1133">Transmembrane helix</keyword>
<comment type="caution">
    <text evidence="8">The sequence shown here is derived from an EMBL/GenBank/DDBJ whole genome shotgun (WGS) entry which is preliminary data.</text>
</comment>